<protein>
    <submittedName>
        <fullName evidence="2">Uncharacterized protein</fullName>
    </submittedName>
</protein>
<name>A0ABX6P1L1_9BURK</name>
<sequence length="224" mass="24318">MKSLNFAWHVALATADAIVLALFIAPELITSATTTQLGLYRALGAAVLPIAVLLLMNVMSSNFKAMLVYWKPYGWLPGCEAFTKFGPADHRVDMAHLKKNVGTWAEEPKEQNSKWYKLYKQVETTPEVAYAQKDFLMYRDMAVLSLPLIVLAPLGLYIADASTKALWIGAAMFVVQYVLTAISARNAGERFVCNVLAVHSAKQFTTPKATAPAKATSSGGSAAA</sequence>
<gene>
    <name evidence="2" type="ORF">HK414_04095</name>
</gene>
<keyword evidence="1" id="KW-0812">Transmembrane</keyword>
<feature type="transmembrane region" description="Helical" evidence="1">
    <location>
        <begin position="141"/>
        <end position="159"/>
    </location>
</feature>
<evidence type="ECO:0000256" key="1">
    <source>
        <dbReference type="SAM" id="Phobius"/>
    </source>
</evidence>
<keyword evidence="1" id="KW-0472">Membrane</keyword>
<feature type="transmembrane region" description="Helical" evidence="1">
    <location>
        <begin position="7"/>
        <end position="25"/>
    </location>
</feature>
<keyword evidence="3" id="KW-1185">Reference proteome</keyword>
<accession>A0ABX6P1L1</accession>
<evidence type="ECO:0000313" key="2">
    <source>
        <dbReference type="EMBL" id="QJW83587.1"/>
    </source>
</evidence>
<reference evidence="2 3" key="1">
    <citation type="submission" date="2020-05" db="EMBL/GenBank/DDBJ databases">
        <title>Ramlibacter rhizophilus sp. nov., isolated from rhizosphere soil of national flower Mugunghwa from South Korea.</title>
        <authorList>
            <person name="Zheng-Fei Y."/>
            <person name="Huan T."/>
        </authorList>
    </citation>
    <scope>NUCLEOTIDE SEQUENCE [LARGE SCALE GENOMIC DNA]</scope>
    <source>
        <strain evidence="2 3">H242</strain>
    </source>
</reference>
<organism evidence="2 3">
    <name type="scientific">Ramlibacter terrae</name>
    <dbReference type="NCBI Taxonomy" id="2732511"/>
    <lineage>
        <taxon>Bacteria</taxon>
        <taxon>Pseudomonadati</taxon>
        <taxon>Pseudomonadota</taxon>
        <taxon>Betaproteobacteria</taxon>
        <taxon>Burkholderiales</taxon>
        <taxon>Comamonadaceae</taxon>
        <taxon>Ramlibacter</taxon>
    </lineage>
</organism>
<feature type="transmembrane region" description="Helical" evidence="1">
    <location>
        <begin position="37"/>
        <end position="56"/>
    </location>
</feature>
<dbReference type="EMBL" id="CP053418">
    <property type="protein sequence ID" value="QJW83587.1"/>
    <property type="molecule type" value="Genomic_DNA"/>
</dbReference>
<evidence type="ECO:0000313" key="3">
    <source>
        <dbReference type="Proteomes" id="UP000500826"/>
    </source>
</evidence>
<feature type="transmembrane region" description="Helical" evidence="1">
    <location>
        <begin position="165"/>
        <end position="184"/>
    </location>
</feature>
<dbReference type="Proteomes" id="UP000500826">
    <property type="component" value="Chromosome"/>
</dbReference>
<proteinExistence type="predicted"/>
<reference evidence="2 3" key="2">
    <citation type="submission" date="2020-05" db="EMBL/GenBank/DDBJ databases">
        <authorList>
            <person name="Khan S.A."/>
            <person name="Jeon C.O."/>
            <person name="Chun B.H."/>
        </authorList>
    </citation>
    <scope>NUCLEOTIDE SEQUENCE [LARGE SCALE GENOMIC DNA]</scope>
    <source>
        <strain evidence="2 3">H242</strain>
    </source>
</reference>
<keyword evidence="1" id="KW-1133">Transmembrane helix</keyword>